<gene>
    <name evidence="1" type="ORF">FIBRA_06981</name>
</gene>
<proteinExistence type="predicted"/>
<dbReference type="Proteomes" id="UP000006352">
    <property type="component" value="Unassembled WGS sequence"/>
</dbReference>
<accession>J4GD25</accession>
<dbReference type="GeneID" id="24099699"/>
<protein>
    <submittedName>
        <fullName evidence="1">Uncharacterized protein</fullName>
    </submittedName>
</protein>
<dbReference type="InParanoid" id="J4GD25"/>
<reference evidence="1 2" key="1">
    <citation type="journal article" date="2012" name="Appl. Environ. Microbiol.">
        <title>Short-read sequencing for genomic analysis of the brown rot fungus Fibroporia radiculosa.</title>
        <authorList>
            <person name="Tang J.D."/>
            <person name="Perkins A.D."/>
            <person name="Sonstegard T.S."/>
            <person name="Schroeder S.G."/>
            <person name="Burgess S.C."/>
            <person name="Diehl S.V."/>
        </authorList>
    </citation>
    <scope>NUCLEOTIDE SEQUENCE [LARGE SCALE GENOMIC DNA]</scope>
    <source>
        <strain evidence="1 2">TFFH 294</strain>
    </source>
</reference>
<name>J4GD25_9APHY</name>
<dbReference type="AlphaFoldDB" id="J4GD25"/>
<evidence type="ECO:0000313" key="1">
    <source>
        <dbReference type="EMBL" id="CCM04788.1"/>
    </source>
</evidence>
<dbReference type="SUPFAM" id="SSF74788">
    <property type="entry name" value="Cullin repeat-like"/>
    <property type="match status" value="1"/>
</dbReference>
<dbReference type="InterPro" id="IPR016159">
    <property type="entry name" value="Cullin_repeat-like_dom_sf"/>
</dbReference>
<dbReference type="HOGENOM" id="CLU_1875470_0_0_1"/>
<evidence type="ECO:0000313" key="2">
    <source>
        <dbReference type="Proteomes" id="UP000006352"/>
    </source>
</evidence>
<dbReference type="EMBL" id="HE797169">
    <property type="protein sequence ID" value="CCM04788.1"/>
    <property type="molecule type" value="Genomic_DNA"/>
</dbReference>
<sequence>MDFLRRAFGCFDRTWVAAQRSGEDGDKGVYPIFVLAFYKWRSNLTLCARFVDTIVHLNYHERSGSTAIAELLSEAFTTLQSIHTRWAEYGLDHYISHPPGGDFAQSFEMPLTAATHKYYKIVASRITAGSGIEELV</sequence>
<dbReference type="RefSeq" id="XP_012184071.1">
    <property type="nucleotide sequence ID" value="XM_012328681.1"/>
</dbReference>
<keyword evidence="2" id="KW-1185">Reference proteome</keyword>
<organism evidence="1 2">
    <name type="scientific">Fibroporia radiculosa</name>
    <dbReference type="NCBI Taxonomy" id="599839"/>
    <lineage>
        <taxon>Eukaryota</taxon>
        <taxon>Fungi</taxon>
        <taxon>Dikarya</taxon>
        <taxon>Basidiomycota</taxon>
        <taxon>Agaricomycotina</taxon>
        <taxon>Agaricomycetes</taxon>
        <taxon>Polyporales</taxon>
        <taxon>Fibroporiaceae</taxon>
        <taxon>Fibroporia</taxon>
    </lineage>
</organism>